<dbReference type="Proteomes" id="UP000677913">
    <property type="component" value="Unassembled WGS sequence"/>
</dbReference>
<dbReference type="EMBL" id="JAGSXH010000279">
    <property type="protein sequence ID" value="MBS2967052.1"/>
    <property type="molecule type" value="Genomic_DNA"/>
</dbReference>
<name>A0A8J7WW82_9ACTN</name>
<evidence type="ECO:0000313" key="1">
    <source>
        <dbReference type="EMBL" id="MBS2967052.1"/>
    </source>
</evidence>
<proteinExistence type="predicted"/>
<gene>
    <name evidence="1" type="ORF">KGA66_28725</name>
</gene>
<protein>
    <submittedName>
        <fullName evidence="1">Uncharacterized protein</fullName>
    </submittedName>
</protein>
<dbReference type="RefSeq" id="WP_211472706.1">
    <property type="nucleotide sequence ID" value="NZ_JAGSXH010000279.1"/>
</dbReference>
<organism evidence="1 2">
    <name type="scientific">Actinocrinis puniceicyclus</name>
    <dbReference type="NCBI Taxonomy" id="977794"/>
    <lineage>
        <taxon>Bacteria</taxon>
        <taxon>Bacillati</taxon>
        <taxon>Actinomycetota</taxon>
        <taxon>Actinomycetes</taxon>
        <taxon>Catenulisporales</taxon>
        <taxon>Actinospicaceae</taxon>
        <taxon>Actinocrinis</taxon>
    </lineage>
</organism>
<sequence length="204" mass="22301">MTAYSLMVENNSSNRVDFCMFQTPPDLGRVDVNTLAWFVEPAYPTTTVNFQWDTSYSFVWSDAGPLSPGVRFTASQVWDADPMDSQLQAVRLFYGDGAYTFGRLAPSAARYAGSLYVEQGDDVPLRGGSVGIGMSGSGTFAVDSQPNQHLVFEPHPEYWLVAGSFERGQVLDVAQMSTALKIEYFGARTSMTVSLGMDNTLAIV</sequence>
<accession>A0A8J7WW82</accession>
<evidence type="ECO:0000313" key="2">
    <source>
        <dbReference type="Proteomes" id="UP000677913"/>
    </source>
</evidence>
<dbReference type="AlphaFoldDB" id="A0A8J7WW82"/>
<reference evidence="1" key="1">
    <citation type="submission" date="2021-04" db="EMBL/GenBank/DDBJ databases">
        <title>Genome based classification of Actinospica acidithermotolerans sp. nov., an actinobacterium isolated from an Indonesian hot spring.</title>
        <authorList>
            <person name="Kusuma A.B."/>
            <person name="Putra K.E."/>
            <person name="Nafisah S."/>
            <person name="Loh J."/>
            <person name="Nouioui I."/>
            <person name="Goodfellow M."/>
        </authorList>
    </citation>
    <scope>NUCLEOTIDE SEQUENCE</scope>
    <source>
        <strain evidence="1">DSM 45618</strain>
    </source>
</reference>
<keyword evidence="2" id="KW-1185">Reference proteome</keyword>
<comment type="caution">
    <text evidence="1">The sequence shown here is derived from an EMBL/GenBank/DDBJ whole genome shotgun (WGS) entry which is preliminary data.</text>
</comment>